<dbReference type="eggNOG" id="arCOG07660">
    <property type="taxonomic scope" value="Archaea"/>
</dbReference>
<keyword evidence="1" id="KW-0812">Transmembrane</keyword>
<evidence type="ECO:0000313" key="3">
    <source>
        <dbReference type="Proteomes" id="UP000000663"/>
    </source>
</evidence>
<keyword evidence="1" id="KW-1133">Transmembrane helix</keyword>
<proteinExistence type="predicted"/>
<keyword evidence="3" id="KW-1185">Reference proteome</keyword>
<evidence type="ECO:0000313" key="2">
    <source>
        <dbReference type="EMBL" id="CAJ36363.1"/>
    </source>
</evidence>
<keyword evidence="1" id="KW-0472">Membrane</keyword>
<dbReference type="Proteomes" id="UP000000663">
    <property type="component" value="Chromosome"/>
</dbReference>
<dbReference type="AlphaFoldDB" id="Q0W5I0"/>
<name>Q0W5I0_METAR</name>
<organism evidence="2 3">
    <name type="scientific">Methanocella arvoryzae (strain DSM 22066 / NBRC 105507 / MRE50)</name>
    <dbReference type="NCBI Taxonomy" id="351160"/>
    <lineage>
        <taxon>Archaea</taxon>
        <taxon>Methanobacteriati</taxon>
        <taxon>Methanobacteriota</taxon>
        <taxon>Stenosarchaea group</taxon>
        <taxon>Methanomicrobia</taxon>
        <taxon>Methanocellales</taxon>
        <taxon>Methanocellaceae</taxon>
        <taxon>Methanocella</taxon>
    </lineage>
</organism>
<dbReference type="PATRIC" id="fig|351160.9.peg.1878"/>
<dbReference type="KEGG" id="rci:RCIX1031"/>
<accession>Q0W5I0</accession>
<feature type="transmembrane region" description="Helical" evidence="1">
    <location>
        <begin position="12"/>
        <end position="38"/>
    </location>
</feature>
<sequence length="468" mass="52390">MSDGEPETGRIRIVVLLVAIAITILLLAGIGAIGYSILFPPVWSEELPFKNSTGQYDVVTKYRNATDVSAANLSIFLDSVTPAIEASIFEDPQYRPVEYAVLLHDEAQRHQINCSVIGTSMAGNVPRHALVAFHTTDEGMVYVDLTAMNVSASDYPGLDYSRIRLLRDSWKFRLPPMNASGGHPEAIERRDSQPVTYAELERFLAADRTEDQIYVMPEYTCLDFAVALHDRAGEAGIKSGIVAVSFEGRKDGHAFNVFPTTDKGLVYIDSTGLNQTRLADGDRPTDNVIYLKKGEELGSLPMTQVAGNLDYDFYLDRKAKILAYHEQWKQYGENLSEYNLEVVAFNAQSAANNRFYDSYSAECDQYAAAIAAYNYQMSLHNQAILTGSKPVPPAPTNLAELQAWKARLDDKYDQYSAEWSRLNAWSRQLDSKLANLKAWRSKLVNSEEYHWITYTPPGVVDVIEVYWG</sequence>
<dbReference type="GeneID" id="5142673"/>
<evidence type="ECO:0000256" key="1">
    <source>
        <dbReference type="SAM" id="Phobius"/>
    </source>
</evidence>
<dbReference type="OrthoDB" id="137938at2157"/>
<dbReference type="RefSeq" id="WP_012036160.1">
    <property type="nucleotide sequence ID" value="NC_009464.1"/>
</dbReference>
<gene>
    <name evidence="2" type="ORF">RCIX1031</name>
</gene>
<protein>
    <submittedName>
        <fullName evidence="2">Uncharacterized protein</fullName>
    </submittedName>
</protein>
<dbReference type="EMBL" id="AM114193">
    <property type="protein sequence ID" value="CAJ36363.1"/>
    <property type="molecule type" value="Genomic_DNA"/>
</dbReference>
<reference evidence="2 3" key="1">
    <citation type="journal article" date="2006" name="Science">
        <title>Genome of rice cluster I archaea -- the key methane producers in the rice rhizosphere.</title>
        <authorList>
            <person name="Erkel C."/>
            <person name="Kube M."/>
            <person name="Reinhardt R."/>
            <person name="Liesack W."/>
        </authorList>
    </citation>
    <scope>NUCLEOTIDE SEQUENCE [LARGE SCALE GENOMIC DNA]</scope>
    <source>
        <strain evidence="3">DSM 22066 / NBRC 105507 / MRE50</strain>
    </source>
</reference>